<protein>
    <submittedName>
        <fullName evidence="1">Uncharacterized protein</fullName>
    </submittedName>
</protein>
<evidence type="ECO:0000313" key="1">
    <source>
        <dbReference type="EMBL" id="KAJ6971516.1"/>
    </source>
</evidence>
<comment type="caution">
    <text evidence="1">The sequence shown here is derived from an EMBL/GenBank/DDBJ whole genome shotgun (WGS) entry which is preliminary data.</text>
</comment>
<dbReference type="AlphaFoldDB" id="A0AAD6LQT4"/>
<organism evidence="1 2">
    <name type="scientific">Populus alba x Populus x berolinensis</name>
    <dbReference type="NCBI Taxonomy" id="444605"/>
    <lineage>
        <taxon>Eukaryota</taxon>
        <taxon>Viridiplantae</taxon>
        <taxon>Streptophyta</taxon>
        <taxon>Embryophyta</taxon>
        <taxon>Tracheophyta</taxon>
        <taxon>Spermatophyta</taxon>
        <taxon>Magnoliopsida</taxon>
        <taxon>eudicotyledons</taxon>
        <taxon>Gunneridae</taxon>
        <taxon>Pentapetalae</taxon>
        <taxon>rosids</taxon>
        <taxon>fabids</taxon>
        <taxon>Malpighiales</taxon>
        <taxon>Salicaceae</taxon>
        <taxon>Saliceae</taxon>
        <taxon>Populus</taxon>
    </lineage>
</organism>
<proteinExistence type="predicted"/>
<dbReference type="EMBL" id="JAQIZT010000014">
    <property type="protein sequence ID" value="KAJ6971516.1"/>
    <property type="molecule type" value="Genomic_DNA"/>
</dbReference>
<accession>A0AAD6LQT4</accession>
<name>A0AAD6LQT4_9ROSI</name>
<sequence length="43" mass="5114">MHGTVASMYQHKTRHIEEGQFHYKKLSNLIEECKELRLKSPSQ</sequence>
<gene>
    <name evidence="1" type="ORF">NC653_032124</name>
</gene>
<reference evidence="1" key="1">
    <citation type="journal article" date="2023" name="Mol. Ecol. Resour.">
        <title>Chromosome-level genome assembly of a triploid poplar Populus alba 'Berolinensis'.</title>
        <authorList>
            <person name="Chen S."/>
            <person name="Yu Y."/>
            <person name="Wang X."/>
            <person name="Wang S."/>
            <person name="Zhang T."/>
            <person name="Zhou Y."/>
            <person name="He R."/>
            <person name="Meng N."/>
            <person name="Wang Y."/>
            <person name="Liu W."/>
            <person name="Liu Z."/>
            <person name="Liu J."/>
            <person name="Guo Q."/>
            <person name="Huang H."/>
            <person name="Sederoff R.R."/>
            <person name="Wang G."/>
            <person name="Qu G."/>
            <person name="Chen S."/>
        </authorList>
    </citation>
    <scope>NUCLEOTIDE SEQUENCE</scope>
    <source>
        <strain evidence="1">SC-2020</strain>
    </source>
</reference>
<keyword evidence="2" id="KW-1185">Reference proteome</keyword>
<evidence type="ECO:0000313" key="2">
    <source>
        <dbReference type="Proteomes" id="UP001164929"/>
    </source>
</evidence>
<dbReference type="Proteomes" id="UP001164929">
    <property type="component" value="Chromosome 14"/>
</dbReference>